<dbReference type="AlphaFoldDB" id="A0A2T7EF56"/>
<feature type="region of interest" description="Disordered" evidence="1">
    <location>
        <begin position="159"/>
        <end position="224"/>
    </location>
</feature>
<proteinExistence type="predicted"/>
<sequence length="224" mass="24824">MTDSNGRKTFTKGTVMRWEMEIGSFSLNLLMSSLMKEVNWGSNQSATVWFFDKRMGEDVRLNNEIQIIDMFEMYKFEMTCAIMVGILDKVVVESQIEQELDDLTPLYVLPPLDDAPPVVPTSSAPNPNTTSRHPGPNTASIEYECAGVSASHVPAAKEADASMPDPFDNEEGYVGVDDEHIYMPTPPAPPPTQPTQPADNESPPFPNPEVEVNDADLEELHVLH</sequence>
<dbReference type="Gramene" id="PUZ66459">
    <property type="protein sequence ID" value="PUZ66459"/>
    <property type="gene ID" value="GQ55_3G309800"/>
</dbReference>
<dbReference type="EMBL" id="CM009751">
    <property type="protein sequence ID" value="PUZ66459.1"/>
    <property type="molecule type" value="Genomic_DNA"/>
</dbReference>
<dbReference type="Proteomes" id="UP000244336">
    <property type="component" value="Chromosome 3"/>
</dbReference>
<feature type="compositionally biased region" description="Pro residues" evidence="1">
    <location>
        <begin position="184"/>
        <end position="194"/>
    </location>
</feature>
<evidence type="ECO:0000313" key="3">
    <source>
        <dbReference type="Proteomes" id="UP000244336"/>
    </source>
</evidence>
<keyword evidence="3" id="KW-1185">Reference proteome</keyword>
<dbReference type="OrthoDB" id="1932754at2759"/>
<reference evidence="2 3" key="1">
    <citation type="submission" date="2018-04" db="EMBL/GenBank/DDBJ databases">
        <title>WGS assembly of Panicum hallii var. hallii HAL2.</title>
        <authorList>
            <person name="Lovell J."/>
            <person name="Jenkins J."/>
            <person name="Lowry D."/>
            <person name="Mamidi S."/>
            <person name="Sreedasyam A."/>
            <person name="Weng X."/>
            <person name="Barry K."/>
            <person name="Bonette J."/>
            <person name="Campitelli B."/>
            <person name="Daum C."/>
            <person name="Gordon S."/>
            <person name="Gould B."/>
            <person name="Lipzen A."/>
            <person name="MacQueen A."/>
            <person name="Palacio-Mejia J."/>
            <person name="Plott C."/>
            <person name="Shakirov E."/>
            <person name="Shu S."/>
            <person name="Yoshinaga Y."/>
            <person name="Zane M."/>
            <person name="Rokhsar D."/>
            <person name="Grimwood J."/>
            <person name="Schmutz J."/>
            <person name="Juenger T."/>
        </authorList>
    </citation>
    <scope>NUCLEOTIDE SEQUENCE [LARGE SCALE GENOMIC DNA]</scope>
    <source>
        <strain evidence="3">cv. HAL2</strain>
    </source>
</reference>
<organism evidence="2 3">
    <name type="scientific">Panicum hallii var. hallii</name>
    <dbReference type="NCBI Taxonomy" id="1504633"/>
    <lineage>
        <taxon>Eukaryota</taxon>
        <taxon>Viridiplantae</taxon>
        <taxon>Streptophyta</taxon>
        <taxon>Embryophyta</taxon>
        <taxon>Tracheophyta</taxon>
        <taxon>Spermatophyta</taxon>
        <taxon>Magnoliopsida</taxon>
        <taxon>Liliopsida</taxon>
        <taxon>Poales</taxon>
        <taxon>Poaceae</taxon>
        <taxon>PACMAD clade</taxon>
        <taxon>Panicoideae</taxon>
        <taxon>Panicodae</taxon>
        <taxon>Paniceae</taxon>
        <taxon>Panicinae</taxon>
        <taxon>Panicum</taxon>
        <taxon>Panicum sect. Panicum</taxon>
    </lineage>
</organism>
<name>A0A2T7EF56_9POAL</name>
<feature type="compositionally biased region" description="Polar residues" evidence="1">
    <location>
        <begin position="121"/>
        <end position="140"/>
    </location>
</feature>
<evidence type="ECO:0000256" key="1">
    <source>
        <dbReference type="SAM" id="MobiDB-lite"/>
    </source>
</evidence>
<evidence type="ECO:0000313" key="2">
    <source>
        <dbReference type="EMBL" id="PUZ66459.1"/>
    </source>
</evidence>
<feature type="region of interest" description="Disordered" evidence="1">
    <location>
        <begin position="117"/>
        <end position="140"/>
    </location>
</feature>
<protein>
    <submittedName>
        <fullName evidence="2">Uncharacterized protein</fullName>
    </submittedName>
</protein>
<accession>A0A2T7EF56</accession>
<gene>
    <name evidence="2" type="ORF">GQ55_3G309800</name>
</gene>